<dbReference type="GO" id="GO:0005198">
    <property type="term" value="F:structural molecule activity"/>
    <property type="evidence" value="ECO:0007669"/>
    <property type="project" value="InterPro"/>
</dbReference>
<evidence type="ECO:0000256" key="4">
    <source>
        <dbReference type="ARBA" id="ARBA00022581"/>
    </source>
</evidence>
<keyword evidence="13" id="KW-0067">ATP-binding</keyword>
<keyword evidence="6" id="KW-1130">Modulation of host ubiquitin pathway by virus</keyword>
<keyword evidence="7 20" id="KW-0645">Protease</keyword>
<dbReference type="Gene3D" id="2.60.120.20">
    <property type="match status" value="1"/>
</dbReference>
<feature type="domain" description="RdRp catalytic" evidence="22">
    <location>
        <begin position="1580"/>
        <end position="1686"/>
    </location>
</feature>
<sequence length="2168" mass="238546">MAFQSILDTLSSTIHRDTFSNPILESQIDPFRKSINSFPYKIPTTAINFFLNNGIAVSGFGSKPHPHPIHKTLELNLLQNVWPHLPTSPASVLFMKESKFKKLQARNKHFTTLLNYQVTAKDSARYASTCSDLPSTSSCFMHDALMYFQPAQIVDLFLRSPNLEKLFASAIIPPESSFSTSFSFHPNIYRFSVSSDKLHYYLESNQAHSYTQPASAIQWLRTTKIIHPEVTLTVSVLDSFGPLHHILIQRGEPPVSPDEDQISFHHPDAILLPSPNDIRQNIAHRLVPTPVYHALFTYVRAVRTLRITDPAGFIRTQSNKPEHSWVHSAAWDNLQQFAVLTAPYRPINHYFLFRSPLARFLHLIKTHHFRILQFSALASSASVLSGCYAASRLFLSRISKLTLFRLPIIAPPSTLSSSLRAPFLSLERAVRPYLPFLRPFPKPPLFSIELTPRPSKFFSLPVPPRFHGLFPSSWLHHPSVPRSFILFSAALSLLPLALLAYRWLSGPDSPQSIHDEYIRYFHPAPFHFTIQRSPLLVPEAIPFLSNLVAPTAAAQTIPAIDFPSTNIETNPSPALPQTSSLPPPPPPTGPALPSQDFSSSTPSSPITPEPRLTPVPSPSPPSASLPTPELPEAIPPSSVTLPTPQSRPASPAPVGSRIFALADPTHPPTPPRTPSPERPPASLELTPDHLGTFPTTLPPVPEDSPLVSPLENDPSATGPIILFSEISPRPFLNHSGDFVTRRRSHWNPPLPPYPAGTDCLLQAVSKAISVPPATLWNDLCHILPDSLLTEPEIRTTGLTTDHLTALASIHLFSCTVYSPHGSGTYGLEHAPNHFHIIHTLNPPHFSFSPGPPDHQITKPISGASSFHKALLDFRFNDQHLPFRKIHRYTADPRRAKNLVSNMKNGFDGVLAQIDPAHPSKGREAVLALDQSCDVAPNNRTVDAIHLSGFAGCGKTRPVSALLRRKDFSHYRIAVPTTELRAEWKTILNLPGPQSWRVSTWESALLKTASILVIDEVYKLPRGYLDLALIADPTIQLVIILGDPLQGEYHTTSPSSTNHHLSSEIHHLLPLIDLYCLWSYRIPQNVAEFFGVRSFNPSPGFAAYTRQINLNAPVLACSANTAKTLQQCGYHAITIASSQGSTYSKPLTILLDRNCNLLSPQHTLVALTRSRTGVFFSGDLSILSAANHNPMLANFSSKTKIDLSHTFPGIFNKLPCITSPITSRRPVLRAGSNPGSKHVLIPANLAPPTNLPAFRPLPFATKSVPAHQAQVRSFTPAANPVNTSICNPDFQGDVLLRSRILLGDGETNLPQVSTHFVPPSRLPLHFDVPSAAPSSTPFEPTHFTPAPFEPVYPGADFLTMAATFMPAVDPTAKEILFRDQSSNQFPFLDHPNLLAPQPLSLLSPVHNSKHDPTLLPASISKRLRFRSSSHPYSITPQDTLLGTLLFQAHCRAYRRNPNVTVPFNPALFVECINLNEFAQLTSKTQKVIMANAFRSDPDWRWTSVRIFSKTQHKVNEGSIFGPWKACQTLALMHDALILLLGPVKKYQRLIDNADRPPHIYIHAGHTPHELSDWCQNFLSSSHHVANDYTSFDQSQHGEAVVFEALKMARVSIPQNLIDLHCSIKTSIETQFGPLTCMRLTGEPGTYDDNTDYNLAVLHLQYHISSQPILVSGDDSLIDSIPPVQSSWPSIEPLLNLKFKTEVSRYGLFCGYYVGPEGACRSPLALFAKLAIAYDDGSHYEKLPSYITEFSVGHALGDLMWNLFPADQVLYQSANFDYFCRFATRSQKVLLRLGEPDPSAFDAIAQHLKHASYALFSLMTSSARSAYIKLKSKIHFPSNPEIDRIQRELLSFSNPAACLTESQASHPIDTHHPQLQSTLPPPLPTLRGGFCRPVHRPHSPPHSLSLKVTIPLSPTPLPSLKPPLPTSSSTPPMESALLSLLSSAIPALLSKSSSSTSADAALGQGPQPSVLPLPGTHDAVVSAPTPAPAPTHSLRPPPTLKPSRTDLIRHFQWNCYDLTGVETGTTIIEIVTKPIITNLAAPYQTARLVSLDACLMPTHNAIKYPVTVEVLWAPASASVPQDKIMATYGSTRLVAGSLTNPSDHLSAPCDLAVCNPVVKSSVSFNDNPRLFIKFWENADSKKLGINAPISASIFIRGSLELTAPATCATY</sequence>
<dbReference type="GO" id="GO:0006396">
    <property type="term" value="P:RNA processing"/>
    <property type="evidence" value="ECO:0007669"/>
    <property type="project" value="InterPro"/>
</dbReference>
<dbReference type="Pfam" id="PF01443">
    <property type="entry name" value="Viral_helicase1"/>
    <property type="match status" value="1"/>
</dbReference>
<evidence type="ECO:0000256" key="20">
    <source>
        <dbReference type="PROSITE-ProRule" id="PRU01074"/>
    </source>
</evidence>
<dbReference type="Pfam" id="PF19227">
    <property type="entry name" value="Salyut"/>
    <property type="match status" value="1"/>
</dbReference>
<dbReference type="PROSITE" id="PS51657">
    <property type="entry name" value="PSRV_HELICASE"/>
    <property type="match status" value="1"/>
</dbReference>
<evidence type="ECO:0000259" key="23">
    <source>
        <dbReference type="PROSITE" id="PS51657"/>
    </source>
</evidence>
<feature type="active site" description="For protease activity" evidence="20">
    <location>
        <position position="844"/>
    </location>
</feature>
<comment type="subcellular location">
    <subcellularLocation>
        <location evidence="1">Virion</location>
    </subcellularLocation>
</comment>
<keyword evidence="11 20" id="KW-0378">Hydrolase</keyword>
<accession>A0A8D9UJ96</accession>
<evidence type="ECO:0000256" key="15">
    <source>
        <dbReference type="ARBA" id="ARBA00022876"/>
    </source>
</evidence>
<evidence type="ECO:0000256" key="18">
    <source>
        <dbReference type="ARBA" id="ARBA00045135"/>
    </source>
</evidence>
<keyword evidence="4" id="KW-0945">Host-virus interaction</keyword>
<feature type="compositionally biased region" description="Pro residues" evidence="21">
    <location>
        <begin position="605"/>
        <end position="623"/>
    </location>
</feature>
<dbReference type="Pfam" id="PF00983">
    <property type="entry name" value="Tymo_coat"/>
    <property type="match status" value="1"/>
</dbReference>
<dbReference type="InterPro" id="IPR008043">
    <property type="entry name" value="Peptidase_C21"/>
</dbReference>
<evidence type="ECO:0000256" key="19">
    <source>
        <dbReference type="ARBA" id="ARBA00046330"/>
    </source>
</evidence>
<dbReference type="InterPro" id="IPR043502">
    <property type="entry name" value="DNA/RNA_pol_sf"/>
</dbReference>
<dbReference type="InterPro" id="IPR007094">
    <property type="entry name" value="RNA-dir_pol_PSvirus"/>
</dbReference>
<dbReference type="GO" id="GO:0039648">
    <property type="term" value="P:symbiont-mediated perturbation of host ubiquitin-like protein modification"/>
    <property type="evidence" value="ECO:0007669"/>
    <property type="project" value="UniProtKB-KW"/>
</dbReference>
<name>A0A8D9UJ96_9VIRU</name>
<dbReference type="GO" id="GO:0039694">
    <property type="term" value="P:viral RNA genome replication"/>
    <property type="evidence" value="ECO:0007669"/>
    <property type="project" value="InterPro"/>
</dbReference>
<dbReference type="InterPro" id="IPR029053">
    <property type="entry name" value="Viral_coat"/>
</dbReference>
<dbReference type="Pfam" id="PF00978">
    <property type="entry name" value="RdRP_2"/>
    <property type="match status" value="1"/>
</dbReference>
<keyword evidence="14" id="KW-0946">Virion</keyword>
<protein>
    <submittedName>
        <fullName evidence="25">Polyprotein</fullName>
    </submittedName>
</protein>
<evidence type="ECO:0000256" key="13">
    <source>
        <dbReference type="ARBA" id="ARBA00022840"/>
    </source>
</evidence>
<dbReference type="InterPro" id="IPR027351">
    <property type="entry name" value="(+)RNA_virus_helicase_core_dom"/>
</dbReference>
<evidence type="ECO:0000256" key="6">
    <source>
        <dbReference type="ARBA" id="ARBA00022662"/>
    </source>
</evidence>
<keyword evidence="9" id="KW-0548">Nucleotidyltransferase</keyword>
<dbReference type="SUPFAM" id="SSF56672">
    <property type="entry name" value="DNA/RNA polymerases"/>
    <property type="match status" value="1"/>
</dbReference>
<feature type="compositionally biased region" description="Polar residues" evidence="21">
    <location>
        <begin position="637"/>
        <end position="648"/>
    </location>
</feature>
<keyword evidence="5" id="KW-0489">Methyltransferase</keyword>
<dbReference type="EMBL" id="BK013331">
    <property type="protein sequence ID" value="DAF42470.1"/>
    <property type="molecule type" value="Genomic_RNA"/>
</dbReference>
<feature type="compositionally biased region" description="Low complexity" evidence="21">
    <location>
        <begin position="571"/>
        <end position="580"/>
    </location>
</feature>
<keyword evidence="15" id="KW-1127">Modulation of host ubiquitin pathway by viral deubiquitinase</keyword>
<dbReference type="PROSITE" id="PS50507">
    <property type="entry name" value="RDRP_SSRNA_POS"/>
    <property type="match status" value="1"/>
</dbReference>
<feature type="compositionally biased region" description="Pro residues" evidence="21">
    <location>
        <begin position="1983"/>
        <end position="1998"/>
    </location>
</feature>
<keyword evidence="17" id="KW-0511">Multifunctional enzyme</keyword>
<reference evidence="25" key="1">
    <citation type="journal article" date="2021" name="Gene">
        <title>Discovery of putative novel viruses in the transcriptomes of endangered plant species native to India and China.</title>
        <authorList>
            <person name="Sidharthan V.K."/>
            <person name="Kalaivanan N.S."/>
            <person name="Baranwal V.K."/>
        </authorList>
    </citation>
    <scope>NUCLEOTIDE SEQUENCE</scope>
    <source>
        <strain evidence="25">China</strain>
    </source>
</reference>
<dbReference type="GO" id="GO:0006351">
    <property type="term" value="P:DNA-templated transcription"/>
    <property type="evidence" value="ECO:0007669"/>
    <property type="project" value="InterPro"/>
</dbReference>
<evidence type="ECO:0000256" key="16">
    <source>
        <dbReference type="ARBA" id="ARBA00022953"/>
    </source>
</evidence>
<evidence type="ECO:0000313" key="25">
    <source>
        <dbReference type="EMBL" id="DAF42470.1"/>
    </source>
</evidence>
<dbReference type="InterPro" id="IPR000574">
    <property type="entry name" value="Tymo_coat"/>
</dbReference>
<dbReference type="GO" id="GO:0008174">
    <property type="term" value="F:mRNA methyltransferase activity"/>
    <property type="evidence" value="ECO:0007669"/>
    <property type="project" value="UniProtKB-UniRule"/>
</dbReference>
<evidence type="ECO:0000259" key="22">
    <source>
        <dbReference type="PROSITE" id="PS50507"/>
    </source>
</evidence>
<dbReference type="GO" id="GO:0006508">
    <property type="term" value="P:proteolysis"/>
    <property type="evidence" value="ECO:0007669"/>
    <property type="project" value="UniProtKB-KW"/>
</dbReference>
<evidence type="ECO:0000256" key="17">
    <source>
        <dbReference type="ARBA" id="ARBA00023268"/>
    </source>
</evidence>
<dbReference type="PROSITE" id="PS51743">
    <property type="entry name" value="ALPHAVIRUS_MT"/>
    <property type="match status" value="1"/>
</dbReference>
<feature type="compositionally biased region" description="Pro residues" evidence="21">
    <location>
        <begin position="665"/>
        <end position="679"/>
    </location>
</feature>
<dbReference type="GO" id="GO:0005524">
    <property type="term" value="F:ATP binding"/>
    <property type="evidence" value="ECO:0007669"/>
    <property type="project" value="UniProtKB-KW"/>
</dbReference>
<dbReference type="InterPro" id="IPR002588">
    <property type="entry name" value="Alphavirus-like_MT_dom"/>
</dbReference>
<dbReference type="SUPFAM" id="SSF88633">
    <property type="entry name" value="Positive stranded ssRNA viruses"/>
    <property type="match status" value="1"/>
</dbReference>
<dbReference type="GO" id="GO:0032259">
    <property type="term" value="P:methylation"/>
    <property type="evidence" value="ECO:0007669"/>
    <property type="project" value="UniProtKB-KW"/>
</dbReference>
<keyword evidence="8" id="KW-0808">Transferase</keyword>
<feature type="compositionally biased region" description="Low complexity" evidence="21">
    <location>
        <begin position="591"/>
        <end position="604"/>
    </location>
</feature>
<dbReference type="CDD" id="cd23247">
    <property type="entry name" value="Tymoviridae_RdRp"/>
    <property type="match status" value="1"/>
</dbReference>
<evidence type="ECO:0000256" key="21">
    <source>
        <dbReference type="SAM" id="MobiDB-lite"/>
    </source>
</evidence>
<keyword evidence="2" id="KW-0696">RNA-directed RNA polymerase</keyword>
<dbReference type="InterPro" id="IPR043181">
    <property type="entry name" value="TYMV_endopept_dom"/>
</dbReference>
<feature type="region of interest" description="Disordered" evidence="21">
    <location>
        <begin position="563"/>
        <end position="702"/>
    </location>
</feature>
<evidence type="ECO:0000256" key="3">
    <source>
        <dbReference type="ARBA" id="ARBA00022561"/>
    </source>
</evidence>
<keyword evidence="3" id="KW-0167">Capsid protein</keyword>
<dbReference type="GO" id="GO:0016556">
    <property type="term" value="P:mRNA modification"/>
    <property type="evidence" value="ECO:0007669"/>
    <property type="project" value="InterPro"/>
</dbReference>
<evidence type="ECO:0000256" key="11">
    <source>
        <dbReference type="ARBA" id="ARBA00022801"/>
    </source>
</evidence>
<evidence type="ECO:0000256" key="2">
    <source>
        <dbReference type="ARBA" id="ARBA00022484"/>
    </source>
</evidence>
<keyword evidence="12 20" id="KW-0788">Thiol protease</keyword>
<organism evidence="25">
    <name type="scientific">Glehnia littoralis marafivirus</name>
    <dbReference type="NCBI Taxonomy" id="2765859"/>
    <lineage>
        <taxon>Viruses</taxon>
        <taxon>Riboviria</taxon>
        <taxon>Orthornavirae</taxon>
        <taxon>Kitrinoviricota</taxon>
        <taxon>Alsuviricetes</taxon>
        <taxon>Tymovirales</taxon>
        <taxon>Tymoviridae</taxon>
        <taxon>Marafivirus</taxon>
    </lineage>
</organism>
<evidence type="ECO:0000256" key="10">
    <source>
        <dbReference type="ARBA" id="ARBA00022741"/>
    </source>
</evidence>
<evidence type="ECO:0000256" key="12">
    <source>
        <dbReference type="ARBA" id="ARBA00022807"/>
    </source>
</evidence>
<evidence type="ECO:0000256" key="1">
    <source>
        <dbReference type="ARBA" id="ARBA00004328"/>
    </source>
</evidence>
<keyword evidence="10" id="KW-0547">Nucleotide-binding</keyword>
<evidence type="ECO:0000256" key="8">
    <source>
        <dbReference type="ARBA" id="ARBA00022679"/>
    </source>
</evidence>
<dbReference type="CDD" id="cd18809">
    <property type="entry name" value="SF1_C_RecD"/>
    <property type="match status" value="1"/>
</dbReference>
<keyword evidence="16" id="KW-0693">Viral RNA replication</keyword>
<dbReference type="InterPro" id="IPR027417">
    <property type="entry name" value="P-loop_NTPase"/>
</dbReference>
<dbReference type="GO" id="GO:0003968">
    <property type="term" value="F:RNA-directed RNA polymerase activity"/>
    <property type="evidence" value="ECO:0007669"/>
    <property type="project" value="UniProtKB-KW"/>
</dbReference>
<feature type="region of interest" description="Disordered" evidence="21">
    <location>
        <begin position="1954"/>
        <end position="1999"/>
    </location>
</feature>
<evidence type="ECO:0000256" key="9">
    <source>
        <dbReference type="ARBA" id="ARBA00022695"/>
    </source>
</evidence>
<dbReference type="Gene3D" id="3.90.70.100">
    <property type="match status" value="1"/>
</dbReference>
<proteinExistence type="inferred from homology"/>
<comment type="similarity">
    <text evidence="19">Belongs to the Tymoviridae non-structural replication polyprotein family.</text>
</comment>
<dbReference type="InterPro" id="IPR043629">
    <property type="entry name" value="Salyut_dom"/>
</dbReference>
<comment type="function">
    <text evidence="18">RNA-directed RNA polymerase is responsible for the replication and transcription of the genome.</text>
</comment>
<feature type="domain" description="Alphavirus-like MT" evidence="24">
    <location>
        <begin position="58"/>
        <end position="220"/>
    </location>
</feature>
<evidence type="ECO:0000256" key="5">
    <source>
        <dbReference type="ARBA" id="ARBA00022603"/>
    </source>
</evidence>
<dbReference type="GO" id="GO:0003723">
    <property type="term" value="F:RNA binding"/>
    <property type="evidence" value="ECO:0007669"/>
    <property type="project" value="InterPro"/>
</dbReference>
<evidence type="ECO:0000256" key="7">
    <source>
        <dbReference type="ARBA" id="ARBA00022670"/>
    </source>
</evidence>
<dbReference type="GO" id="GO:0019028">
    <property type="term" value="C:viral capsid"/>
    <property type="evidence" value="ECO:0007669"/>
    <property type="project" value="UniProtKB-KW"/>
</dbReference>
<evidence type="ECO:0000259" key="24">
    <source>
        <dbReference type="PROSITE" id="PS51743"/>
    </source>
</evidence>
<dbReference type="Pfam" id="PF01660">
    <property type="entry name" value="Vmethyltransf"/>
    <property type="match status" value="1"/>
</dbReference>
<dbReference type="GO" id="GO:0004197">
    <property type="term" value="F:cysteine-type endopeptidase activity"/>
    <property type="evidence" value="ECO:0007669"/>
    <property type="project" value="UniProtKB-UniRule"/>
</dbReference>
<feature type="domain" description="(+)RNA virus helicase C-terminal" evidence="23">
    <location>
        <begin position="920"/>
        <end position="1211"/>
    </location>
</feature>
<dbReference type="Pfam" id="PF05381">
    <property type="entry name" value="Peptidase_C21"/>
    <property type="match status" value="1"/>
</dbReference>
<dbReference type="InterPro" id="IPR001788">
    <property type="entry name" value="RNA-dep_RNA_pol_alsuvir"/>
</dbReference>
<evidence type="ECO:0000256" key="14">
    <source>
        <dbReference type="ARBA" id="ARBA00022844"/>
    </source>
</evidence>
<dbReference type="Gene3D" id="3.40.50.300">
    <property type="entry name" value="P-loop containing nucleotide triphosphate hydrolases"/>
    <property type="match status" value="1"/>
</dbReference>
<feature type="active site" description="For protease activity" evidence="20">
    <location>
        <position position="759"/>
    </location>
</feature>
<dbReference type="PROSITE" id="PS51738">
    <property type="entry name" value="PEPTIDASE_C21"/>
    <property type="match status" value="1"/>
</dbReference>
<feature type="compositionally biased region" description="Pro residues" evidence="21">
    <location>
        <begin position="581"/>
        <end position="590"/>
    </location>
</feature>